<keyword evidence="3" id="KW-1185">Reference proteome</keyword>
<evidence type="ECO:0000313" key="2">
    <source>
        <dbReference type="EMBL" id="KAI7842968.1"/>
    </source>
</evidence>
<sequence>MARTGALRALLQEAGSAVSSVFVDAGSASTAAASEAEQQQQHWSGTPKLGPSGATIGVVCAVVVVLLVIATLVHWLHRSGRLPCCNKLLDDTADDEPTFLQARHSLEVPPPNAEPPPVVVLMPDDEVSWSGCWVQRYAAHLAGSAQRFHSAAVQAAGPQAEAAVGQHPTTVLHTTVDPCAQPSHYS</sequence>
<name>A0AAD5DV50_9CHLO</name>
<protein>
    <submittedName>
        <fullName evidence="2">Uncharacterized protein</fullName>
    </submittedName>
</protein>
<keyword evidence="1" id="KW-0812">Transmembrane</keyword>
<comment type="caution">
    <text evidence="2">The sequence shown here is derived from an EMBL/GenBank/DDBJ whole genome shotgun (WGS) entry which is preliminary data.</text>
</comment>
<reference evidence="2" key="1">
    <citation type="submission" date="2020-11" db="EMBL/GenBank/DDBJ databases">
        <title>Chlorella ohadii genome sequencing and assembly.</title>
        <authorList>
            <person name="Murik O."/>
            <person name="Treves H."/>
            <person name="Kedem I."/>
            <person name="Shotland Y."/>
            <person name="Kaplan A."/>
        </authorList>
    </citation>
    <scope>NUCLEOTIDE SEQUENCE</scope>
    <source>
        <strain evidence="2">1</strain>
    </source>
</reference>
<gene>
    <name evidence="2" type="ORF">COHA_003373</name>
</gene>
<proteinExistence type="predicted"/>
<dbReference type="Proteomes" id="UP001205105">
    <property type="component" value="Unassembled WGS sequence"/>
</dbReference>
<organism evidence="2 3">
    <name type="scientific">Chlorella ohadii</name>
    <dbReference type="NCBI Taxonomy" id="2649997"/>
    <lineage>
        <taxon>Eukaryota</taxon>
        <taxon>Viridiplantae</taxon>
        <taxon>Chlorophyta</taxon>
        <taxon>core chlorophytes</taxon>
        <taxon>Trebouxiophyceae</taxon>
        <taxon>Chlorellales</taxon>
        <taxon>Chlorellaceae</taxon>
        <taxon>Chlorella clade</taxon>
        <taxon>Chlorella</taxon>
    </lineage>
</organism>
<dbReference type="EMBL" id="JADXDR010000045">
    <property type="protein sequence ID" value="KAI7842968.1"/>
    <property type="molecule type" value="Genomic_DNA"/>
</dbReference>
<accession>A0AAD5DV50</accession>
<keyword evidence="1" id="KW-1133">Transmembrane helix</keyword>
<evidence type="ECO:0000256" key="1">
    <source>
        <dbReference type="SAM" id="Phobius"/>
    </source>
</evidence>
<dbReference type="AlphaFoldDB" id="A0AAD5DV50"/>
<evidence type="ECO:0000313" key="3">
    <source>
        <dbReference type="Proteomes" id="UP001205105"/>
    </source>
</evidence>
<feature type="transmembrane region" description="Helical" evidence="1">
    <location>
        <begin position="53"/>
        <end position="73"/>
    </location>
</feature>
<keyword evidence="1" id="KW-0472">Membrane</keyword>